<dbReference type="InParanoid" id="A0A165A5T0"/>
<feature type="domain" description="Major facilitator superfamily (MFS) profile" evidence="4">
    <location>
        <begin position="47"/>
        <end position="449"/>
    </location>
</feature>
<organism evidence="5 6">
    <name type="scientific">Xylona heveae (strain CBS 132557 / TC161)</name>
    <dbReference type="NCBI Taxonomy" id="1328760"/>
    <lineage>
        <taxon>Eukaryota</taxon>
        <taxon>Fungi</taxon>
        <taxon>Dikarya</taxon>
        <taxon>Ascomycota</taxon>
        <taxon>Pezizomycotina</taxon>
        <taxon>Xylonomycetes</taxon>
        <taxon>Xylonales</taxon>
        <taxon>Xylonaceae</taxon>
        <taxon>Xylona</taxon>
    </lineage>
</organism>
<dbReference type="SUPFAM" id="SSF103473">
    <property type="entry name" value="MFS general substrate transporter"/>
    <property type="match status" value="1"/>
</dbReference>
<evidence type="ECO:0000256" key="2">
    <source>
        <dbReference type="ARBA" id="ARBA00006727"/>
    </source>
</evidence>
<dbReference type="Proteomes" id="UP000076632">
    <property type="component" value="Unassembled WGS sequence"/>
</dbReference>
<evidence type="ECO:0000313" key="5">
    <source>
        <dbReference type="EMBL" id="KZF19992.1"/>
    </source>
</evidence>
<dbReference type="Pfam" id="PF07690">
    <property type="entry name" value="MFS_1"/>
    <property type="match status" value="1"/>
</dbReference>
<keyword evidence="3" id="KW-0472">Membrane</keyword>
<dbReference type="OrthoDB" id="6499973at2759"/>
<accession>A0A165A5T0</accession>
<dbReference type="PROSITE" id="PS50850">
    <property type="entry name" value="MFS"/>
    <property type="match status" value="1"/>
</dbReference>
<evidence type="ECO:0000313" key="6">
    <source>
        <dbReference type="Proteomes" id="UP000076632"/>
    </source>
</evidence>
<name>A0A165A5T0_XYLHT</name>
<dbReference type="InterPro" id="IPR020846">
    <property type="entry name" value="MFS_dom"/>
</dbReference>
<dbReference type="PANTHER" id="PTHR11360">
    <property type="entry name" value="MONOCARBOXYLATE TRANSPORTER"/>
    <property type="match status" value="1"/>
</dbReference>
<dbReference type="InterPro" id="IPR011701">
    <property type="entry name" value="MFS"/>
</dbReference>
<protein>
    <submittedName>
        <fullName evidence="5">Major facilitator superfamily protein</fullName>
    </submittedName>
</protein>
<reference evidence="5 6" key="1">
    <citation type="journal article" date="2016" name="Fungal Biol.">
        <title>The genome of Xylona heveae provides a window into fungal endophytism.</title>
        <authorList>
            <person name="Gazis R."/>
            <person name="Kuo A."/>
            <person name="Riley R."/>
            <person name="LaButti K."/>
            <person name="Lipzen A."/>
            <person name="Lin J."/>
            <person name="Amirebrahimi M."/>
            <person name="Hesse C.N."/>
            <person name="Spatafora J.W."/>
            <person name="Henrissat B."/>
            <person name="Hainaut M."/>
            <person name="Grigoriev I.V."/>
            <person name="Hibbett D.S."/>
        </authorList>
    </citation>
    <scope>NUCLEOTIDE SEQUENCE [LARGE SCALE GENOMIC DNA]</scope>
    <source>
        <strain evidence="5 6">TC161</strain>
    </source>
</reference>
<gene>
    <name evidence="5" type="ORF">L228DRAFT_233408</name>
</gene>
<dbReference type="InterPro" id="IPR050327">
    <property type="entry name" value="Proton-linked_MCT"/>
</dbReference>
<dbReference type="GO" id="GO:0016020">
    <property type="term" value="C:membrane"/>
    <property type="evidence" value="ECO:0007669"/>
    <property type="project" value="UniProtKB-SubCell"/>
</dbReference>
<feature type="transmembrane region" description="Helical" evidence="3">
    <location>
        <begin position="428"/>
        <end position="448"/>
    </location>
</feature>
<keyword evidence="6" id="KW-1185">Reference proteome</keyword>
<feature type="transmembrane region" description="Helical" evidence="3">
    <location>
        <begin position="185"/>
        <end position="206"/>
    </location>
</feature>
<dbReference type="OMA" id="CVAYVRW"/>
<evidence type="ECO:0000259" key="4">
    <source>
        <dbReference type="PROSITE" id="PS50850"/>
    </source>
</evidence>
<feature type="transmembrane region" description="Helical" evidence="3">
    <location>
        <begin position="96"/>
        <end position="116"/>
    </location>
</feature>
<keyword evidence="3" id="KW-0812">Transmembrane</keyword>
<feature type="transmembrane region" description="Helical" evidence="3">
    <location>
        <begin position="218"/>
        <end position="238"/>
    </location>
</feature>
<feature type="transmembrane region" description="Helical" evidence="3">
    <location>
        <begin position="389"/>
        <end position="408"/>
    </location>
</feature>
<sequence>MCPIMADSAIQRQYTLSNIREDYVEAPEDEAPLDSVEQELLPITRKRQIIVLFSSFMTAFQTIGINQSYGVFQGYYIASNGGPDAVITAKQAQNKALVAFVGTLGAGLTWAGSIFVNPLMARSKDLRQITLTGAALMSLGYGLAGSCSQIWQLILCQGFLYGIGSSMLYFPILSVAPEYFDSRRGAAMGFILSGAGVGGLVMAPVIRVLLDHIGIRWTLRALCFINLAIALPIGLSASPSRSSRQRPSLVNISLAKKPAFTLQALAALLQASGNFVPLNFLPEFSTALGYTAGFGAALLALSNGVNTASRIAMGFTADKAGRQNTLVLSVLGSAVSVFAFWMSSLDGSKALWITFVVAYGILAGGYNALFPTTITEVFGIQAYASVNGFIYFVRGLGAFFGTPVGGIIMGSHGSNSSVITLKDYRKLIWYDGALLLGSSLCVMAVRGFDAYEKKHWRWKA</sequence>
<feature type="transmembrane region" description="Helical" evidence="3">
    <location>
        <begin position="49"/>
        <end position="76"/>
    </location>
</feature>
<dbReference type="InterPro" id="IPR036259">
    <property type="entry name" value="MFS_trans_sf"/>
</dbReference>
<proteinExistence type="inferred from homology"/>
<dbReference type="PANTHER" id="PTHR11360:SF302">
    <property type="entry name" value="MAJOR FACILITATOR SUPERFAMILY (MFS) PROFILE DOMAIN-CONTAINING PROTEIN"/>
    <property type="match status" value="1"/>
</dbReference>
<dbReference type="RefSeq" id="XP_018185547.1">
    <property type="nucleotide sequence ID" value="XM_018330631.1"/>
</dbReference>
<dbReference type="AlphaFoldDB" id="A0A165A5T0"/>
<feature type="transmembrane region" description="Helical" evidence="3">
    <location>
        <begin position="150"/>
        <end position="173"/>
    </location>
</feature>
<feature type="transmembrane region" description="Helical" evidence="3">
    <location>
        <begin position="350"/>
        <end position="369"/>
    </location>
</feature>
<evidence type="ECO:0000256" key="3">
    <source>
        <dbReference type="SAM" id="Phobius"/>
    </source>
</evidence>
<keyword evidence="3" id="KW-1133">Transmembrane helix</keyword>
<feature type="transmembrane region" description="Helical" evidence="3">
    <location>
        <begin position="287"/>
        <end position="305"/>
    </location>
</feature>
<feature type="transmembrane region" description="Helical" evidence="3">
    <location>
        <begin position="326"/>
        <end position="344"/>
    </location>
</feature>
<dbReference type="GeneID" id="28895768"/>
<dbReference type="Gene3D" id="1.20.1250.20">
    <property type="entry name" value="MFS general substrate transporter like domains"/>
    <property type="match status" value="2"/>
</dbReference>
<comment type="similarity">
    <text evidence="2">Belongs to the major facilitator superfamily. Monocarboxylate porter (TC 2.A.1.13) family.</text>
</comment>
<dbReference type="GO" id="GO:0022857">
    <property type="term" value="F:transmembrane transporter activity"/>
    <property type="evidence" value="ECO:0007669"/>
    <property type="project" value="InterPro"/>
</dbReference>
<comment type="subcellular location">
    <subcellularLocation>
        <location evidence="1">Membrane</location>
        <topology evidence="1">Multi-pass membrane protein</topology>
    </subcellularLocation>
</comment>
<dbReference type="EMBL" id="KV407464">
    <property type="protein sequence ID" value="KZF19992.1"/>
    <property type="molecule type" value="Genomic_DNA"/>
</dbReference>
<evidence type="ECO:0000256" key="1">
    <source>
        <dbReference type="ARBA" id="ARBA00004141"/>
    </source>
</evidence>